<dbReference type="Proteomes" id="UP000324222">
    <property type="component" value="Unassembled WGS sequence"/>
</dbReference>
<keyword evidence="1" id="KW-1133">Transmembrane helix</keyword>
<accession>A0A5B7GIM1</accession>
<keyword evidence="1" id="KW-0812">Transmembrane</keyword>
<name>A0A5B7GIM1_PORTR</name>
<evidence type="ECO:0000313" key="3">
    <source>
        <dbReference type="Proteomes" id="UP000324222"/>
    </source>
</evidence>
<dbReference type="AlphaFoldDB" id="A0A5B7GIM1"/>
<evidence type="ECO:0000256" key="1">
    <source>
        <dbReference type="SAM" id="Phobius"/>
    </source>
</evidence>
<dbReference type="EMBL" id="VSRR010014518">
    <property type="protein sequence ID" value="MPC57117.1"/>
    <property type="molecule type" value="Genomic_DNA"/>
</dbReference>
<evidence type="ECO:0000313" key="2">
    <source>
        <dbReference type="EMBL" id="MPC57117.1"/>
    </source>
</evidence>
<protein>
    <submittedName>
        <fullName evidence="2">Uncharacterized protein</fullName>
    </submittedName>
</protein>
<comment type="caution">
    <text evidence="2">The sequence shown here is derived from an EMBL/GenBank/DDBJ whole genome shotgun (WGS) entry which is preliminary data.</text>
</comment>
<reference evidence="2 3" key="1">
    <citation type="submission" date="2019-05" db="EMBL/GenBank/DDBJ databases">
        <title>Another draft genome of Portunus trituberculatus and its Hox gene families provides insights of decapod evolution.</title>
        <authorList>
            <person name="Jeong J.-H."/>
            <person name="Song I."/>
            <person name="Kim S."/>
            <person name="Choi T."/>
            <person name="Kim D."/>
            <person name="Ryu S."/>
            <person name="Kim W."/>
        </authorList>
    </citation>
    <scope>NUCLEOTIDE SEQUENCE [LARGE SCALE GENOMIC DNA]</scope>
    <source>
        <tissue evidence="2">Muscle</tissue>
    </source>
</reference>
<keyword evidence="1" id="KW-0472">Membrane</keyword>
<sequence>MAGLCRGPGALLSAVIGRSEEIRLATSTSGREAGTSLLLLLPLHITKVMMTHGLLLWMLLPNLGMIWLCLKGRYGQQEPARFWGLTHLPTIHGLARRRTRLTLYPLMSRLHGLGARLGGFLVSGLTQLLVMRKGNWLRRPSQVVCYFRLLNPFALLTMSPRMWTRTWQV</sequence>
<gene>
    <name evidence="2" type="ORF">E2C01_051091</name>
</gene>
<proteinExistence type="predicted"/>
<feature type="transmembrane region" description="Helical" evidence="1">
    <location>
        <begin position="37"/>
        <end position="60"/>
    </location>
</feature>
<organism evidence="2 3">
    <name type="scientific">Portunus trituberculatus</name>
    <name type="common">Swimming crab</name>
    <name type="synonym">Neptunus trituberculatus</name>
    <dbReference type="NCBI Taxonomy" id="210409"/>
    <lineage>
        <taxon>Eukaryota</taxon>
        <taxon>Metazoa</taxon>
        <taxon>Ecdysozoa</taxon>
        <taxon>Arthropoda</taxon>
        <taxon>Crustacea</taxon>
        <taxon>Multicrustacea</taxon>
        <taxon>Malacostraca</taxon>
        <taxon>Eumalacostraca</taxon>
        <taxon>Eucarida</taxon>
        <taxon>Decapoda</taxon>
        <taxon>Pleocyemata</taxon>
        <taxon>Brachyura</taxon>
        <taxon>Eubrachyura</taxon>
        <taxon>Portunoidea</taxon>
        <taxon>Portunidae</taxon>
        <taxon>Portuninae</taxon>
        <taxon>Portunus</taxon>
    </lineage>
</organism>
<keyword evidence="3" id="KW-1185">Reference proteome</keyword>